<sequence>MKSFIRWSKKLGLVSGLVLGSLLANSLQVLALTTEQVVERLRSVPVFALANNEGKPLVAVPTEGADPSQTPNIFVFMNQQDAQTSLNNLRTRDPQTAEGIQVMPISLAKIYEYEVNQQEEDDRVRFTFIPDRQQVEAARTVLQQAGENAQQFEGVPLFVARSGGEDGGYLVIEQGDQQVVPMYFDRAGLQSLLDRLQQVQPDLASSVTVQVVNLESVLQTLHTSDNEELTRIVLVPSQSSIDFIRSQQGQGQGQPQQPQQPQQ</sequence>
<organism evidence="2">
    <name type="scientific">Leptolyngbya sp. NK1-12</name>
    <dbReference type="NCBI Taxonomy" id="2547451"/>
    <lineage>
        <taxon>Bacteria</taxon>
        <taxon>Bacillati</taxon>
        <taxon>Cyanobacteriota</taxon>
        <taxon>Cyanophyceae</taxon>
        <taxon>Leptolyngbyales</taxon>
        <taxon>Leptolyngbyaceae</taxon>
        <taxon>Leptolyngbya group</taxon>
        <taxon>Leptolyngbya</taxon>
    </lineage>
</organism>
<dbReference type="EMBL" id="CP053586">
    <property type="protein sequence ID" value="WNZ24740.1"/>
    <property type="molecule type" value="Genomic_DNA"/>
</dbReference>
<accession>A0AA96WHI4</accession>
<protein>
    <recommendedName>
        <fullName evidence="3">Tic22 family protein</fullName>
    </recommendedName>
</protein>
<dbReference type="AlphaFoldDB" id="A0AA96WHI4"/>
<evidence type="ECO:0008006" key="3">
    <source>
        <dbReference type="Google" id="ProtNLM"/>
    </source>
</evidence>
<keyword evidence="1" id="KW-0732">Signal</keyword>
<gene>
    <name evidence="2" type="ORF">HJG54_19095</name>
</gene>
<reference evidence="2" key="1">
    <citation type="submission" date="2020-05" db="EMBL/GenBank/DDBJ databases">
        <authorList>
            <person name="Zhu T."/>
            <person name="Keshari N."/>
            <person name="Lu X."/>
        </authorList>
    </citation>
    <scope>NUCLEOTIDE SEQUENCE</scope>
    <source>
        <strain evidence="2">NK1-12</strain>
    </source>
</reference>
<proteinExistence type="predicted"/>
<feature type="signal peptide" evidence="1">
    <location>
        <begin position="1"/>
        <end position="31"/>
    </location>
</feature>
<evidence type="ECO:0000313" key="2">
    <source>
        <dbReference type="EMBL" id="WNZ24740.1"/>
    </source>
</evidence>
<dbReference type="InterPro" id="IPR007378">
    <property type="entry name" value="Tic22-like"/>
</dbReference>
<dbReference type="PANTHER" id="PTHR33926">
    <property type="entry name" value="PROTEIN TIC 22, CHLOROPLASTIC"/>
    <property type="match status" value="1"/>
</dbReference>
<dbReference type="Pfam" id="PF04278">
    <property type="entry name" value="Tic22"/>
    <property type="match status" value="1"/>
</dbReference>
<name>A0AA96WHI4_9CYAN</name>
<dbReference type="PANTHER" id="PTHR33926:SF4">
    <property type="entry name" value="PROTEIN TIC 22, CHLOROPLASTIC"/>
    <property type="match status" value="1"/>
</dbReference>
<dbReference type="GO" id="GO:0015031">
    <property type="term" value="P:protein transport"/>
    <property type="evidence" value="ECO:0007669"/>
    <property type="project" value="InterPro"/>
</dbReference>
<feature type="chain" id="PRO_5041687206" description="Tic22 family protein" evidence="1">
    <location>
        <begin position="32"/>
        <end position="263"/>
    </location>
</feature>
<dbReference type="RefSeq" id="WP_316430693.1">
    <property type="nucleotide sequence ID" value="NZ_CP053586.1"/>
</dbReference>
<evidence type="ECO:0000256" key="1">
    <source>
        <dbReference type="SAM" id="SignalP"/>
    </source>
</evidence>
<dbReference type="Gene3D" id="3.40.1350.100">
    <property type="match status" value="2"/>
</dbReference>